<dbReference type="Proteomes" id="UP000467840">
    <property type="component" value="Chromosome 3"/>
</dbReference>
<evidence type="ECO:0000256" key="2">
    <source>
        <dbReference type="ARBA" id="ARBA00009592"/>
    </source>
</evidence>
<protein>
    <recommendedName>
        <fullName evidence="11">BURP domain-containing protein</fullName>
    </recommendedName>
</protein>
<name>A0A6A6KEX8_HEVBR</name>
<proteinExistence type="inferred from homology"/>
<keyword evidence="10" id="KW-0325">Glycoprotein</keyword>
<dbReference type="FunFam" id="3.80.10.10:FF:000383">
    <property type="entry name" value="Leucine-rich repeat receptor protein kinase EMS1"/>
    <property type="match status" value="1"/>
</dbReference>
<accession>A0A6A6KEX8</accession>
<evidence type="ECO:0000256" key="10">
    <source>
        <dbReference type="ARBA" id="ARBA00023180"/>
    </source>
</evidence>
<dbReference type="PROSITE" id="PS51277">
    <property type="entry name" value="BURP"/>
    <property type="match status" value="1"/>
</dbReference>
<evidence type="ECO:0000313" key="12">
    <source>
        <dbReference type="EMBL" id="KAF2287421.1"/>
    </source>
</evidence>
<dbReference type="Gene3D" id="3.80.10.10">
    <property type="entry name" value="Ribonuclease Inhibitor"/>
    <property type="match status" value="1"/>
</dbReference>
<comment type="similarity">
    <text evidence="2">Belongs to the RLP family.</text>
</comment>
<evidence type="ECO:0000256" key="6">
    <source>
        <dbReference type="ARBA" id="ARBA00022737"/>
    </source>
</evidence>
<dbReference type="GO" id="GO:0005886">
    <property type="term" value="C:plasma membrane"/>
    <property type="evidence" value="ECO:0007669"/>
    <property type="project" value="UniProtKB-SubCell"/>
</dbReference>
<dbReference type="Pfam" id="PF03181">
    <property type="entry name" value="BURP"/>
    <property type="match status" value="1"/>
</dbReference>
<gene>
    <name evidence="12" type="ORF">GH714_039863</name>
</gene>
<comment type="subcellular location">
    <subcellularLocation>
        <location evidence="1">Cell membrane</location>
        <topology evidence="1">Single-pass type I membrane protein</topology>
    </subcellularLocation>
</comment>
<dbReference type="PANTHER" id="PTHR27004:SF428">
    <property type="entry name" value="OS01G0160600 PROTEIN"/>
    <property type="match status" value="1"/>
</dbReference>
<reference evidence="12 13" key="1">
    <citation type="journal article" date="2020" name="Mol. Plant">
        <title>The Chromosome-Based Rubber Tree Genome Provides New Insights into Spurge Genome Evolution and Rubber Biosynthesis.</title>
        <authorList>
            <person name="Liu J."/>
            <person name="Shi C."/>
            <person name="Shi C.C."/>
            <person name="Li W."/>
            <person name="Zhang Q.J."/>
            <person name="Zhang Y."/>
            <person name="Li K."/>
            <person name="Lu H.F."/>
            <person name="Shi C."/>
            <person name="Zhu S.T."/>
            <person name="Xiao Z.Y."/>
            <person name="Nan H."/>
            <person name="Yue Y."/>
            <person name="Zhu X.G."/>
            <person name="Wu Y."/>
            <person name="Hong X.N."/>
            <person name="Fan G.Y."/>
            <person name="Tong Y."/>
            <person name="Zhang D."/>
            <person name="Mao C.L."/>
            <person name="Liu Y.L."/>
            <person name="Hao S.J."/>
            <person name="Liu W.Q."/>
            <person name="Lv M.Q."/>
            <person name="Zhang H.B."/>
            <person name="Liu Y."/>
            <person name="Hu-Tang G.R."/>
            <person name="Wang J.P."/>
            <person name="Wang J.H."/>
            <person name="Sun Y.H."/>
            <person name="Ni S.B."/>
            <person name="Chen W.B."/>
            <person name="Zhang X.C."/>
            <person name="Jiao Y.N."/>
            <person name="Eichler E.E."/>
            <person name="Li G.H."/>
            <person name="Liu X."/>
            <person name="Gao L.Z."/>
        </authorList>
    </citation>
    <scope>NUCLEOTIDE SEQUENCE [LARGE SCALE GENOMIC DNA]</scope>
    <source>
        <strain evidence="13">cv. GT1</strain>
        <tissue evidence="12">Leaf</tissue>
    </source>
</reference>
<dbReference type="Pfam" id="PF00560">
    <property type="entry name" value="LRR_1"/>
    <property type="match status" value="3"/>
</dbReference>
<sequence>MGDKYTYWDMGFNADETLVPSDDRRIKYGKRYEQAFAEDTNDRREKYGKRYEQAFAEDTSDRREKYGKRYEQAFAEDTNDRREKYGKRYEQAFTEDTTTDRREKYGKRYEQAFAEDTSDRREKYGKRYEQAFAEDTSDRREKYGKRYEQAFAEDTSDRREKYGKRYEQAFAEDTTDRREKYGKRYERKFNKHALPNSTVFFLPNDLHVGKRMRLHITKSSNKARILPQQVADTLPFSTNNLAEILKRFSVKPESRQGKMIKQTVEDCESPAIKGEDRYCPRSLESLVDFGVKHVGNKAQVLMNEVDKPTREQEYTIMGVKFIGENHVVCHKQKYPYAVIIAMHSKALRNLSVLDLGNNNLHGSIPATFVEGNSLSRLDLNGNQLEGPLPRSLFNCSKLVTLNLGNNRINGSFPYWLENLAELRVLVLLCNRFSGPIPTSKARFPFPRLLVIELSHNDFTGPLPARYFQQFQAMMKENTSEYYEVHMTITIKGDDFEVTKVLDIFAMIDLSNNQFRGEISENIGELELLKGLNFSHNHLSGHTPVGNLSNLE</sequence>
<feature type="domain" description="BURP" evidence="11">
    <location>
        <begin position="200"/>
        <end position="338"/>
    </location>
</feature>
<keyword evidence="5" id="KW-0812">Transmembrane</keyword>
<dbReference type="InterPro" id="IPR004873">
    <property type="entry name" value="BURP_dom"/>
</dbReference>
<evidence type="ECO:0000256" key="4">
    <source>
        <dbReference type="ARBA" id="ARBA00022614"/>
    </source>
</evidence>
<comment type="caution">
    <text evidence="12">The sequence shown here is derived from an EMBL/GenBank/DDBJ whole genome shotgun (WGS) entry which is preliminary data.</text>
</comment>
<keyword evidence="13" id="KW-1185">Reference proteome</keyword>
<dbReference type="AlphaFoldDB" id="A0A6A6KEX8"/>
<evidence type="ECO:0000256" key="3">
    <source>
        <dbReference type="ARBA" id="ARBA00022475"/>
    </source>
</evidence>
<evidence type="ECO:0000256" key="5">
    <source>
        <dbReference type="ARBA" id="ARBA00022692"/>
    </source>
</evidence>
<keyword evidence="7" id="KW-1133">Transmembrane helix</keyword>
<keyword evidence="8" id="KW-0472">Membrane</keyword>
<dbReference type="InterPro" id="IPR032675">
    <property type="entry name" value="LRR_dom_sf"/>
</dbReference>
<organism evidence="12 13">
    <name type="scientific">Hevea brasiliensis</name>
    <name type="common">Para rubber tree</name>
    <name type="synonym">Siphonia brasiliensis</name>
    <dbReference type="NCBI Taxonomy" id="3981"/>
    <lineage>
        <taxon>Eukaryota</taxon>
        <taxon>Viridiplantae</taxon>
        <taxon>Streptophyta</taxon>
        <taxon>Embryophyta</taxon>
        <taxon>Tracheophyta</taxon>
        <taxon>Spermatophyta</taxon>
        <taxon>Magnoliopsida</taxon>
        <taxon>eudicotyledons</taxon>
        <taxon>Gunneridae</taxon>
        <taxon>Pentapetalae</taxon>
        <taxon>rosids</taxon>
        <taxon>fabids</taxon>
        <taxon>Malpighiales</taxon>
        <taxon>Euphorbiaceae</taxon>
        <taxon>Crotonoideae</taxon>
        <taxon>Micrandreae</taxon>
        <taxon>Hevea</taxon>
    </lineage>
</organism>
<dbReference type="SMART" id="SM01045">
    <property type="entry name" value="BURP"/>
    <property type="match status" value="1"/>
</dbReference>
<evidence type="ECO:0000256" key="7">
    <source>
        <dbReference type="ARBA" id="ARBA00022989"/>
    </source>
</evidence>
<evidence type="ECO:0000256" key="1">
    <source>
        <dbReference type="ARBA" id="ARBA00004251"/>
    </source>
</evidence>
<dbReference type="EMBL" id="JAAGAX010000017">
    <property type="protein sequence ID" value="KAF2287421.1"/>
    <property type="molecule type" value="Genomic_DNA"/>
</dbReference>
<keyword evidence="6" id="KW-0677">Repeat</keyword>
<keyword evidence="3" id="KW-1003">Cell membrane</keyword>
<evidence type="ECO:0000256" key="8">
    <source>
        <dbReference type="ARBA" id="ARBA00023136"/>
    </source>
</evidence>
<dbReference type="PANTHER" id="PTHR27004">
    <property type="entry name" value="RECEPTOR-LIKE PROTEIN 12 ISOFORM X1"/>
    <property type="match status" value="1"/>
</dbReference>
<dbReference type="InterPro" id="IPR001611">
    <property type="entry name" value="Leu-rich_rpt"/>
</dbReference>
<dbReference type="SUPFAM" id="SSF52058">
    <property type="entry name" value="L domain-like"/>
    <property type="match status" value="1"/>
</dbReference>
<evidence type="ECO:0000313" key="13">
    <source>
        <dbReference type="Proteomes" id="UP000467840"/>
    </source>
</evidence>
<evidence type="ECO:0000259" key="11">
    <source>
        <dbReference type="PROSITE" id="PS51277"/>
    </source>
</evidence>
<keyword evidence="4" id="KW-0433">Leucine-rich repeat</keyword>
<keyword evidence="9" id="KW-0675">Receptor</keyword>
<evidence type="ECO:0000256" key="9">
    <source>
        <dbReference type="ARBA" id="ARBA00023170"/>
    </source>
</evidence>